<dbReference type="GO" id="GO:0046677">
    <property type="term" value="P:response to antibiotic"/>
    <property type="evidence" value="ECO:0007669"/>
    <property type="project" value="TreeGrafter"/>
</dbReference>
<dbReference type="Pfam" id="PF25876">
    <property type="entry name" value="HH_MFP_RND"/>
    <property type="match status" value="1"/>
</dbReference>
<dbReference type="InterPro" id="IPR006143">
    <property type="entry name" value="RND_pump_MFP"/>
</dbReference>
<dbReference type="RefSeq" id="WP_152298856.1">
    <property type="nucleotide sequence ID" value="NZ_CP041166.1"/>
</dbReference>
<gene>
    <name evidence="6" type="ORF">FJR47_02250</name>
</gene>
<dbReference type="Gene3D" id="2.40.30.170">
    <property type="match status" value="1"/>
</dbReference>
<evidence type="ECO:0000259" key="5">
    <source>
        <dbReference type="Pfam" id="PF25944"/>
    </source>
</evidence>
<dbReference type="Proteomes" id="UP000326061">
    <property type="component" value="Chromosome"/>
</dbReference>
<feature type="domain" description="Multidrug resistance protein MdtA-like barrel-sandwich hybrid" evidence="4">
    <location>
        <begin position="64"/>
        <end position="205"/>
    </location>
</feature>
<dbReference type="Gene3D" id="1.10.287.470">
    <property type="entry name" value="Helix hairpin bin"/>
    <property type="match status" value="1"/>
</dbReference>
<dbReference type="Pfam" id="PF25944">
    <property type="entry name" value="Beta-barrel_RND"/>
    <property type="match status" value="1"/>
</dbReference>
<evidence type="ECO:0000259" key="3">
    <source>
        <dbReference type="Pfam" id="PF25876"/>
    </source>
</evidence>
<dbReference type="PANTHER" id="PTHR30158">
    <property type="entry name" value="ACRA/E-RELATED COMPONENT OF DRUG EFFLUX TRANSPORTER"/>
    <property type="match status" value="1"/>
</dbReference>
<dbReference type="PROSITE" id="PS51257">
    <property type="entry name" value="PROKAR_LIPOPROTEIN"/>
    <property type="match status" value="1"/>
</dbReference>
<feature type="coiled-coil region" evidence="2">
    <location>
        <begin position="97"/>
        <end position="124"/>
    </location>
</feature>
<dbReference type="SUPFAM" id="SSF111369">
    <property type="entry name" value="HlyD-like secretion proteins"/>
    <property type="match status" value="1"/>
</dbReference>
<feature type="domain" description="Multidrug resistance protein MdtA-like beta-barrel" evidence="5">
    <location>
        <begin position="212"/>
        <end position="287"/>
    </location>
</feature>
<dbReference type="NCBIfam" id="TIGR01730">
    <property type="entry name" value="RND_mfp"/>
    <property type="match status" value="1"/>
</dbReference>
<dbReference type="InterPro" id="IPR058624">
    <property type="entry name" value="MdtA-like_HH"/>
</dbReference>
<feature type="domain" description="Multidrug resistance protein MdtA-like alpha-helical hairpin" evidence="3">
    <location>
        <begin position="104"/>
        <end position="173"/>
    </location>
</feature>
<dbReference type="PANTHER" id="PTHR30158:SF24">
    <property type="entry name" value="HLYD FAMILY SECRETION PROTEIN"/>
    <property type="match status" value="1"/>
</dbReference>
<sequence length="366" mass="40170">MKSLALSLVVVSLLFVGCSDEKSSVSNQPQKVQMPPLPVKAEMVKYEKVDFAKSYSAILKPFEEVAIFARVIGFLEKENFTEGAFVKKGDVLYEIQKEEYKAALDEAKAALLKAEANFNKTLKDWKRAEYLFKNSAISEQQRDELLYAYDDAKAEVKKSEALVAKAELNYSYTTIKAPISGIVGISSSDEGNYIDADLQNSNLTTITALDRVYAEFSLPSSDVLMYASQIKTGSEVTLKAGTKSFSGVVDYIAPKVDSQTDTLLIRATFQNPNRELVVGSYVEVSMKGFSYDNVAKIPQNSLIRTPDATVVYVIDKGAVTMRPVNVLHVKNGVAMIEGGVKEGDMIAASNIAKLRPNSKVTIMEGK</sequence>
<dbReference type="GO" id="GO:0005886">
    <property type="term" value="C:plasma membrane"/>
    <property type="evidence" value="ECO:0007669"/>
    <property type="project" value="TreeGrafter"/>
</dbReference>
<dbReference type="Gene3D" id="2.40.420.20">
    <property type="match status" value="1"/>
</dbReference>
<dbReference type="KEGG" id="suln:FJR47_02250"/>
<keyword evidence="7" id="KW-1185">Reference proteome</keyword>
<protein>
    <submittedName>
        <fullName evidence="6">Efflux RND transporter periplasmic adaptor subunit</fullName>
    </submittedName>
</protein>
<reference evidence="7" key="1">
    <citation type="submission" date="2019-06" db="EMBL/GenBank/DDBJ databases">
        <title>Sulfurimonas gotlandica sp. nov., a chemoautotrophic and psychrotolerant epsilonproteobacterium isolated from a pelagic redoxcline, and an emended description of the genus Sulfurimonas.</title>
        <authorList>
            <person name="Wang S."/>
            <person name="Jiang L."/>
            <person name="Shao Z."/>
        </authorList>
    </citation>
    <scope>NUCLEOTIDE SEQUENCE [LARGE SCALE GENOMIC DNA]</scope>
    <source>
        <strain evidence="7">1-1N</strain>
    </source>
</reference>
<evidence type="ECO:0000256" key="2">
    <source>
        <dbReference type="SAM" id="Coils"/>
    </source>
</evidence>
<evidence type="ECO:0000259" key="4">
    <source>
        <dbReference type="Pfam" id="PF25917"/>
    </source>
</evidence>
<organism evidence="6 7">
    <name type="scientific">Sulfurimonas xiamenensis</name>
    <dbReference type="NCBI Taxonomy" id="2590021"/>
    <lineage>
        <taxon>Bacteria</taxon>
        <taxon>Pseudomonadati</taxon>
        <taxon>Campylobacterota</taxon>
        <taxon>Epsilonproteobacteria</taxon>
        <taxon>Campylobacterales</taxon>
        <taxon>Sulfurimonadaceae</taxon>
        <taxon>Sulfurimonas</taxon>
    </lineage>
</organism>
<dbReference type="InterPro" id="IPR058625">
    <property type="entry name" value="MdtA-like_BSH"/>
</dbReference>
<dbReference type="EMBL" id="CP041166">
    <property type="protein sequence ID" value="QFR42793.1"/>
    <property type="molecule type" value="Genomic_DNA"/>
</dbReference>
<dbReference type="GO" id="GO:0022857">
    <property type="term" value="F:transmembrane transporter activity"/>
    <property type="evidence" value="ECO:0007669"/>
    <property type="project" value="InterPro"/>
</dbReference>
<evidence type="ECO:0000313" key="7">
    <source>
        <dbReference type="Proteomes" id="UP000326061"/>
    </source>
</evidence>
<dbReference type="GO" id="GO:0030313">
    <property type="term" value="C:cell envelope"/>
    <property type="evidence" value="ECO:0007669"/>
    <property type="project" value="UniProtKB-SubCell"/>
</dbReference>
<dbReference type="InterPro" id="IPR058626">
    <property type="entry name" value="MdtA-like_b-barrel"/>
</dbReference>
<proteinExistence type="inferred from homology"/>
<dbReference type="Pfam" id="PF25917">
    <property type="entry name" value="BSH_RND"/>
    <property type="match status" value="1"/>
</dbReference>
<keyword evidence="2" id="KW-0175">Coiled coil</keyword>
<accession>A0AAJ4A2V3</accession>
<evidence type="ECO:0000313" key="6">
    <source>
        <dbReference type="EMBL" id="QFR42793.1"/>
    </source>
</evidence>
<dbReference type="AlphaFoldDB" id="A0AAJ4A2V3"/>
<dbReference type="Gene3D" id="2.40.50.100">
    <property type="match status" value="1"/>
</dbReference>
<name>A0AAJ4A2V3_9BACT</name>
<evidence type="ECO:0000256" key="1">
    <source>
        <dbReference type="ARBA" id="ARBA00009477"/>
    </source>
</evidence>
<comment type="similarity">
    <text evidence="1">Belongs to the membrane fusion protein (MFP) (TC 8.A.1) family.</text>
</comment>